<dbReference type="Pfam" id="PF01799">
    <property type="entry name" value="Fer2_2"/>
    <property type="match status" value="1"/>
</dbReference>
<dbReference type="PANTHER" id="PTHR44379:SF2">
    <property type="entry name" value="BLR6218 PROTEIN"/>
    <property type="match status" value="1"/>
</dbReference>
<dbReference type="GeneID" id="98668449"/>
<protein>
    <submittedName>
        <fullName evidence="7">(2Fe-2S)-binding protein</fullName>
    </submittedName>
</protein>
<keyword evidence="1" id="KW-0001">2Fe-2S</keyword>
<dbReference type="InterPro" id="IPR012675">
    <property type="entry name" value="Beta-grasp_dom_sf"/>
</dbReference>
<evidence type="ECO:0000256" key="1">
    <source>
        <dbReference type="ARBA" id="ARBA00022714"/>
    </source>
</evidence>
<evidence type="ECO:0000256" key="2">
    <source>
        <dbReference type="ARBA" id="ARBA00022723"/>
    </source>
</evidence>
<dbReference type="InterPro" id="IPR036884">
    <property type="entry name" value="2Fe-2S-bd_dom_sf"/>
</dbReference>
<reference evidence="7 8" key="1">
    <citation type="submission" date="2017-09" db="EMBL/GenBank/DDBJ databases">
        <title>Biodiversity and function of Thalassospira species in the particle-attached aromatic-hydrocarbon-degrading consortia from the surface seawater of the China South Sea.</title>
        <authorList>
            <person name="Dong C."/>
            <person name="Lai Q."/>
            <person name="Shao Z."/>
        </authorList>
    </citation>
    <scope>NUCLEOTIDE SEQUENCE [LARGE SCALE GENOMIC DNA]</scope>
    <source>
        <strain evidence="7 8">139Z-12</strain>
    </source>
</reference>
<organism evidence="7 8">
    <name type="scientific">Thalassospira lohafexi</name>
    <dbReference type="NCBI Taxonomy" id="744227"/>
    <lineage>
        <taxon>Bacteria</taxon>
        <taxon>Pseudomonadati</taxon>
        <taxon>Pseudomonadota</taxon>
        <taxon>Alphaproteobacteria</taxon>
        <taxon>Rhodospirillales</taxon>
        <taxon>Thalassospiraceae</taxon>
        <taxon>Thalassospira</taxon>
    </lineage>
</organism>
<dbReference type="Proteomes" id="UP000233332">
    <property type="component" value="Unassembled WGS sequence"/>
</dbReference>
<sequence length="153" mass="16749">MQYQLKINGESRTVDAEPGTPLLWVLRDELQLTGTKFGCGVAYCGACTVHVDGYPTRSCQTFVEDAVETEITTIEGATDKVAEAVQAAWREKDVVQCGWCQSGQIMSAIGLLTENPSPTDADIKEYMYGNACRCVTYVRINEAIKLASQKLEA</sequence>
<dbReference type="GO" id="GO:0051537">
    <property type="term" value="F:2 iron, 2 sulfur cluster binding"/>
    <property type="evidence" value="ECO:0007669"/>
    <property type="project" value="UniProtKB-KW"/>
</dbReference>
<dbReference type="PANTHER" id="PTHR44379">
    <property type="entry name" value="OXIDOREDUCTASE WITH IRON-SULFUR SUBUNIT"/>
    <property type="match status" value="1"/>
</dbReference>
<keyword evidence="3" id="KW-0560">Oxidoreductase</keyword>
<evidence type="ECO:0000256" key="3">
    <source>
        <dbReference type="ARBA" id="ARBA00023002"/>
    </source>
</evidence>
<evidence type="ECO:0000313" key="7">
    <source>
        <dbReference type="EMBL" id="PKR57675.1"/>
    </source>
</evidence>
<keyword evidence="8" id="KW-1185">Reference proteome</keyword>
<dbReference type="InterPro" id="IPR051452">
    <property type="entry name" value="Diverse_Oxidoreductases"/>
</dbReference>
<evidence type="ECO:0000256" key="4">
    <source>
        <dbReference type="ARBA" id="ARBA00023004"/>
    </source>
</evidence>
<keyword evidence="2" id="KW-0479">Metal-binding</keyword>
<dbReference type="GO" id="GO:0046872">
    <property type="term" value="F:metal ion binding"/>
    <property type="evidence" value="ECO:0007669"/>
    <property type="project" value="UniProtKB-KW"/>
</dbReference>
<dbReference type="AlphaFoldDB" id="A0A2N3L4E0"/>
<dbReference type="Pfam" id="PF00111">
    <property type="entry name" value="Fer2"/>
    <property type="match status" value="1"/>
</dbReference>
<dbReference type="SUPFAM" id="SSF54292">
    <property type="entry name" value="2Fe-2S ferredoxin-like"/>
    <property type="match status" value="1"/>
</dbReference>
<dbReference type="CDD" id="cd00207">
    <property type="entry name" value="fer2"/>
    <property type="match status" value="1"/>
</dbReference>
<evidence type="ECO:0000259" key="6">
    <source>
        <dbReference type="PROSITE" id="PS51085"/>
    </source>
</evidence>
<dbReference type="EMBL" id="NXGX01000005">
    <property type="protein sequence ID" value="PKR57675.1"/>
    <property type="molecule type" value="Genomic_DNA"/>
</dbReference>
<dbReference type="PROSITE" id="PS00197">
    <property type="entry name" value="2FE2S_FER_1"/>
    <property type="match status" value="1"/>
</dbReference>
<comment type="caution">
    <text evidence="7">The sequence shown here is derived from an EMBL/GenBank/DDBJ whole genome shotgun (WGS) entry which is preliminary data.</text>
</comment>
<keyword evidence="4" id="KW-0408">Iron</keyword>
<evidence type="ECO:0000313" key="8">
    <source>
        <dbReference type="Proteomes" id="UP000233332"/>
    </source>
</evidence>
<accession>A0A2N3L4E0</accession>
<keyword evidence="5" id="KW-0411">Iron-sulfur</keyword>
<dbReference type="Gene3D" id="1.10.150.120">
    <property type="entry name" value="[2Fe-2S]-binding domain"/>
    <property type="match status" value="1"/>
</dbReference>
<dbReference type="Gene3D" id="3.10.20.30">
    <property type="match status" value="1"/>
</dbReference>
<dbReference type="PROSITE" id="PS51085">
    <property type="entry name" value="2FE2S_FER_2"/>
    <property type="match status" value="1"/>
</dbReference>
<dbReference type="SUPFAM" id="SSF47741">
    <property type="entry name" value="CO dehydrogenase ISP C-domain like"/>
    <property type="match status" value="1"/>
</dbReference>
<dbReference type="InterPro" id="IPR001041">
    <property type="entry name" value="2Fe-2S_ferredoxin-type"/>
</dbReference>
<dbReference type="InterPro" id="IPR036010">
    <property type="entry name" value="2Fe-2S_ferredoxin-like_sf"/>
</dbReference>
<dbReference type="InterPro" id="IPR006058">
    <property type="entry name" value="2Fe2S_fd_BS"/>
</dbReference>
<dbReference type="GO" id="GO:0016491">
    <property type="term" value="F:oxidoreductase activity"/>
    <property type="evidence" value="ECO:0007669"/>
    <property type="project" value="UniProtKB-KW"/>
</dbReference>
<feature type="domain" description="2Fe-2S ferredoxin-type" evidence="6">
    <location>
        <begin position="1"/>
        <end position="77"/>
    </location>
</feature>
<dbReference type="InterPro" id="IPR002888">
    <property type="entry name" value="2Fe-2S-bd"/>
</dbReference>
<proteinExistence type="predicted"/>
<gene>
    <name evidence="7" type="ORF">COO92_12905</name>
</gene>
<dbReference type="RefSeq" id="WP_022731416.1">
    <property type="nucleotide sequence ID" value="NZ_NXGX01000005.1"/>
</dbReference>
<evidence type="ECO:0000256" key="5">
    <source>
        <dbReference type="ARBA" id="ARBA00023014"/>
    </source>
</evidence>
<name>A0A2N3L4E0_9PROT</name>